<evidence type="ECO:0000313" key="5">
    <source>
        <dbReference type="EMBL" id="MBO1304587.1"/>
    </source>
</evidence>
<keyword evidence="1" id="KW-0805">Transcription regulation</keyword>
<accession>A0ABS3L4P1</accession>
<comment type="caution">
    <text evidence="5">The sequence shown here is derived from an EMBL/GenBank/DDBJ whole genome shotgun (WGS) entry which is preliminary data.</text>
</comment>
<dbReference type="Proteomes" id="UP000664601">
    <property type="component" value="Unassembled WGS sequence"/>
</dbReference>
<evidence type="ECO:0000256" key="1">
    <source>
        <dbReference type="ARBA" id="ARBA00023015"/>
    </source>
</evidence>
<dbReference type="PANTHER" id="PTHR30185:SF18">
    <property type="entry name" value="TRANSCRIPTIONAL REGULATOR MTLR"/>
    <property type="match status" value="1"/>
</dbReference>
<dbReference type="RefSeq" id="WP_207671533.1">
    <property type="nucleotide sequence ID" value="NZ_JAFREM010000001.1"/>
</dbReference>
<dbReference type="PANTHER" id="PTHR30185">
    <property type="entry name" value="CRYPTIC BETA-GLUCOSIDE BGL OPERON ANTITERMINATOR"/>
    <property type="match status" value="1"/>
</dbReference>
<dbReference type="Pfam" id="PF08280">
    <property type="entry name" value="HTH_Mga"/>
    <property type="match status" value="1"/>
</dbReference>
<dbReference type="Pfam" id="PF05043">
    <property type="entry name" value="Mga"/>
    <property type="match status" value="1"/>
</dbReference>
<evidence type="ECO:0000256" key="2">
    <source>
        <dbReference type="ARBA" id="ARBA00023163"/>
    </source>
</evidence>
<feature type="domain" description="M protein trans-acting positive regulator (MGA) HTH" evidence="4">
    <location>
        <begin position="7"/>
        <end position="60"/>
    </location>
</feature>
<dbReference type="InterPro" id="IPR007737">
    <property type="entry name" value="Mga_HTH"/>
</dbReference>
<organism evidence="5 6">
    <name type="scientific">Candidatus Enterococcus moelleringii</name>
    <dbReference type="NCBI Taxonomy" id="2815325"/>
    <lineage>
        <taxon>Bacteria</taxon>
        <taxon>Bacillati</taxon>
        <taxon>Bacillota</taxon>
        <taxon>Bacilli</taxon>
        <taxon>Lactobacillales</taxon>
        <taxon>Enterococcaceae</taxon>
        <taxon>Enterococcus</taxon>
    </lineage>
</organism>
<evidence type="ECO:0000259" key="4">
    <source>
        <dbReference type="Pfam" id="PF08280"/>
    </source>
</evidence>
<evidence type="ECO:0000313" key="6">
    <source>
        <dbReference type="Proteomes" id="UP000664601"/>
    </source>
</evidence>
<keyword evidence="2" id="KW-0804">Transcription</keyword>
<evidence type="ECO:0000259" key="3">
    <source>
        <dbReference type="Pfam" id="PF05043"/>
    </source>
</evidence>
<dbReference type="InterPro" id="IPR050661">
    <property type="entry name" value="BglG_antiterminators"/>
</dbReference>
<proteinExistence type="predicted"/>
<name>A0ABS3L4P1_9ENTE</name>
<feature type="domain" description="Mga helix-turn-helix" evidence="3">
    <location>
        <begin position="77"/>
        <end position="160"/>
    </location>
</feature>
<keyword evidence="6" id="KW-1185">Reference proteome</keyword>
<reference evidence="5 6" key="1">
    <citation type="submission" date="2021-03" db="EMBL/GenBank/DDBJ databases">
        <title>Enterococcal diversity collection.</title>
        <authorList>
            <person name="Gilmore M.S."/>
            <person name="Schwartzman J."/>
            <person name="Van Tyne D."/>
            <person name="Martin M."/>
            <person name="Earl A.M."/>
            <person name="Manson A.L."/>
            <person name="Straub T."/>
            <person name="Salamzade R."/>
            <person name="Saavedra J."/>
            <person name="Lebreton F."/>
            <person name="Prichula J."/>
            <person name="Schaufler K."/>
            <person name="Gaca A."/>
            <person name="Sgardioli B."/>
            <person name="Wagenaar J."/>
            <person name="Strong T."/>
        </authorList>
    </citation>
    <scope>NUCLEOTIDE SEQUENCE [LARGE SCALE GENOMIC DNA]</scope>
    <source>
        <strain evidence="5 6">669A</strain>
    </source>
</reference>
<gene>
    <name evidence="5" type="ORF">JZO70_00320</name>
</gene>
<protein>
    <submittedName>
        <fullName evidence="5">Helix-turn-helix domain-containing protein</fullName>
    </submittedName>
</protein>
<dbReference type="InterPro" id="IPR013199">
    <property type="entry name" value="HTH_Mga_DNA-bd_dom"/>
</dbReference>
<sequence length="521" mass="62048">MKALLSTAIYRKITLLEFLDNFSTWCPTKDVTSFLNCSAKTLLSDIDYINEFWGEYVYVEYSKFQGVRLNNLASNKMANVYSTIFQECDEFQFIEKLLHTPNEDADYWINELFMSEASFYRMVNAVEAFLEKRGLVLERGPFRITAPDERWVRFFYQQYYTEAYGINDWPFDIDQRGTFCYVMRASTDFDVSLDDREIQNASFLLMVTLIRMNQGFTLSDQLYQESDDTIDKVIEYSEEIVADLLDGSPYSLPRKWYKEVARTVFHEFYSWDNEQQVIRIHKKVNNFLDKLTRAVEFPLLEEDRNKITQQMMSWYVQYNFYPFKRIILYDKQRKFAHEVHHMYPVFSTLVTLYLEDIDKRNPTLWINVRLYDIMALLMKEWTQLPIQLEKMRKQVSVILVSNLGKKHAEMMRDFLYAQYGDKLKLDVFESTVLFSGPEDFEILNDYDLVISNNPIDSYQKDNCLIVNNFISASDCDTLEDYISQIQQKSSLDFIRDIGYSYLRRAKQIYSYPYMPAQKVSN</sequence>
<dbReference type="EMBL" id="JAFREM010000001">
    <property type="protein sequence ID" value="MBO1304587.1"/>
    <property type="molecule type" value="Genomic_DNA"/>
</dbReference>